<dbReference type="GO" id="GO:0016811">
    <property type="term" value="F:hydrolase activity, acting on carbon-nitrogen (but not peptide) bonds, in linear amides"/>
    <property type="evidence" value="ECO:0007669"/>
    <property type="project" value="TreeGrafter"/>
</dbReference>
<dbReference type="AlphaFoldDB" id="A0A381PE13"/>
<dbReference type="PANTHER" id="PTHR12993:SF11">
    <property type="entry name" value="N-ACETYLGLUCOSAMINYL-PHOSPHATIDYLINOSITOL DE-N-ACETYLASE"/>
    <property type="match status" value="1"/>
</dbReference>
<dbReference type="Pfam" id="PF02585">
    <property type="entry name" value="PIG-L"/>
    <property type="match status" value="1"/>
</dbReference>
<accession>A0A381PE13</accession>
<sequence>VLAHPDDEVLCAGTLLAQRAAGSRVIILWLTRGEMTDAWGPLPMAEVAERRMELGMQVAQCLGVEGRFLSFPDSAVQATPEAGDEVARVMAEIKPSGLITWGDAWTRGFRHPDHQATGKIARDAVNFARIAKVVAPEQPHRAFCPIFTLRGVHSSLPTVALDVGGYADKIFEVAEIYRRAIGFGAPEWIEGRLRSAGGRWDRDLVEEFDAWETGSGLVDRLLPHRDGPFFHHPEREG</sequence>
<dbReference type="EMBL" id="UINC01000938">
    <property type="protein sequence ID" value="SUZ64558.1"/>
    <property type="molecule type" value="Genomic_DNA"/>
</dbReference>
<protein>
    <recommendedName>
        <fullName evidence="2">GlcNAc-PI de-N-acetylase</fullName>
    </recommendedName>
</protein>
<proteinExistence type="predicted"/>
<reference evidence="1" key="1">
    <citation type="submission" date="2018-05" db="EMBL/GenBank/DDBJ databases">
        <authorList>
            <person name="Lanie J.A."/>
            <person name="Ng W.-L."/>
            <person name="Kazmierczak K.M."/>
            <person name="Andrzejewski T.M."/>
            <person name="Davidsen T.M."/>
            <person name="Wayne K.J."/>
            <person name="Tettelin H."/>
            <person name="Glass J.I."/>
            <person name="Rusch D."/>
            <person name="Podicherti R."/>
            <person name="Tsui H.-C.T."/>
            <person name="Winkler M.E."/>
        </authorList>
    </citation>
    <scope>NUCLEOTIDE SEQUENCE</scope>
</reference>
<dbReference type="PANTHER" id="PTHR12993">
    <property type="entry name" value="N-ACETYLGLUCOSAMINYL-PHOSPHATIDYLINOSITOL DE-N-ACETYLASE-RELATED"/>
    <property type="match status" value="1"/>
</dbReference>
<evidence type="ECO:0008006" key="2">
    <source>
        <dbReference type="Google" id="ProtNLM"/>
    </source>
</evidence>
<name>A0A381PE13_9ZZZZ</name>
<evidence type="ECO:0000313" key="1">
    <source>
        <dbReference type="EMBL" id="SUZ64558.1"/>
    </source>
</evidence>
<organism evidence="1">
    <name type="scientific">marine metagenome</name>
    <dbReference type="NCBI Taxonomy" id="408172"/>
    <lineage>
        <taxon>unclassified sequences</taxon>
        <taxon>metagenomes</taxon>
        <taxon>ecological metagenomes</taxon>
    </lineage>
</organism>
<dbReference type="Gene3D" id="3.40.50.10320">
    <property type="entry name" value="LmbE-like"/>
    <property type="match status" value="1"/>
</dbReference>
<dbReference type="InterPro" id="IPR024078">
    <property type="entry name" value="LmbE-like_dom_sf"/>
</dbReference>
<dbReference type="InterPro" id="IPR003737">
    <property type="entry name" value="GlcNAc_PI_deacetylase-related"/>
</dbReference>
<gene>
    <name evidence="1" type="ORF">METZ01_LOCUS17412</name>
</gene>
<dbReference type="SUPFAM" id="SSF102588">
    <property type="entry name" value="LmbE-like"/>
    <property type="match status" value="1"/>
</dbReference>
<feature type="non-terminal residue" evidence="1">
    <location>
        <position position="1"/>
    </location>
</feature>